<gene>
    <name evidence="1" type="ORF">L227DRAFT_393294</name>
</gene>
<evidence type="ECO:0000313" key="2">
    <source>
        <dbReference type="Proteomes" id="UP000313359"/>
    </source>
</evidence>
<reference evidence="1" key="1">
    <citation type="journal article" date="2018" name="Genome Biol. Evol.">
        <title>Genomics and development of Lentinus tigrinus, a white-rot wood-decaying mushroom with dimorphic fruiting bodies.</title>
        <authorList>
            <person name="Wu B."/>
            <person name="Xu Z."/>
            <person name="Knudson A."/>
            <person name="Carlson A."/>
            <person name="Chen N."/>
            <person name="Kovaka S."/>
            <person name="LaButti K."/>
            <person name="Lipzen A."/>
            <person name="Pennachio C."/>
            <person name="Riley R."/>
            <person name="Schakwitz W."/>
            <person name="Umezawa K."/>
            <person name="Ohm R.A."/>
            <person name="Grigoriev I.V."/>
            <person name="Nagy L.G."/>
            <person name="Gibbons J."/>
            <person name="Hibbett D."/>
        </authorList>
    </citation>
    <scope>NUCLEOTIDE SEQUENCE [LARGE SCALE GENOMIC DNA]</scope>
    <source>
        <strain evidence="1">ALCF2SS1-6</strain>
    </source>
</reference>
<dbReference type="OrthoDB" id="2998779at2759"/>
<sequence length="219" mass="24888">MRTSTDVVVNQLPIQLVRRLWFGPMSSFEKNGLKMVSTDWPSASMHRILNHCTSLRSLALLNVERQHLVRLIRAIPSSVSSLTIGPSGTRLDYRSLNLHTFTSFNMSMHKSDIRALMHSGTTLRTVRKIYTYESDPPLRPDEFNMLFSTTTLERLEIVRYAKTDAEAREVLERAVEDNGYDREEVVLVPWAAVEKDGKIDAFATLIEQWKGEAYGGSGL</sequence>
<name>A0A5C2SIR3_9APHY</name>
<dbReference type="Proteomes" id="UP000313359">
    <property type="component" value="Unassembled WGS sequence"/>
</dbReference>
<dbReference type="AlphaFoldDB" id="A0A5C2SIR3"/>
<dbReference type="EMBL" id="ML122256">
    <property type="protein sequence ID" value="RPD63541.1"/>
    <property type="molecule type" value="Genomic_DNA"/>
</dbReference>
<protein>
    <recommendedName>
        <fullName evidence="3">F-box domain-containing protein</fullName>
    </recommendedName>
</protein>
<organism evidence="1 2">
    <name type="scientific">Lentinus tigrinus ALCF2SS1-6</name>
    <dbReference type="NCBI Taxonomy" id="1328759"/>
    <lineage>
        <taxon>Eukaryota</taxon>
        <taxon>Fungi</taxon>
        <taxon>Dikarya</taxon>
        <taxon>Basidiomycota</taxon>
        <taxon>Agaricomycotina</taxon>
        <taxon>Agaricomycetes</taxon>
        <taxon>Polyporales</taxon>
        <taxon>Polyporaceae</taxon>
        <taxon>Lentinus</taxon>
    </lineage>
</organism>
<evidence type="ECO:0000313" key="1">
    <source>
        <dbReference type="EMBL" id="RPD63541.1"/>
    </source>
</evidence>
<evidence type="ECO:0008006" key="3">
    <source>
        <dbReference type="Google" id="ProtNLM"/>
    </source>
</evidence>
<keyword evidence="2" id="KW-1185">Reference proteome</keyword>
<accession>A0A5C2SIR3</accession>
<proteinExistence type="predicted"/>